<dbReference type="RefSeq" id="WP_340266601.1">
    <property type="nucleotide sequence ID" value="NZ_JBBEOG010000001.1"/>
</dbReference>
<feature type="compositionally biased region" description="Pro residues" evidence="6">
    <location>
        <begin position="7"/>
        <end position="16"/>
    </location>
</feature>
<comment type="cofactor">
    <cofactor evidence="1 5">
        <name>pyridoxal 5'-phosphate</name>
        <dbReference type="ChEBI" id="CHEBI:597326"/>
    </cofactor>
</comment>
<dbReference type="Pfam" id="PF01053">
    <property type="entry name" value="Cys_Met_Meta_PP"/>
    <property type="match status" value="1"/>
</dbReference>
<evidence type="ECO:0000256" key="2">
    <source>
        <dbReference type="ARBA" id="ARBA00009077"/>
    </source>
</evidence>
<comment type="similarity">
    <text evidence="2 5">Belongs to the trans-sulfuration enzymes family.</text>
</comment>
<evidence type="ECO:0000256" key="5">
    <source>
        <dbReference type="RuleBase" id="RU362118"/>
    </source>
</evidence>
<dbReference type="EMBL" id="JBHSLD010000001">
    <property type="protein sequence ID" value="MFC5379300.1"/>
    <property type="molecule type" value="Genomic_DNA"/>
</dbReference>
<comment type="caution">
    <text evidence="7">The sequence shown here is derived from an EMBL/GenBank/DDBJ whole genome shotgun (WGS) entry which is preliminary data.</text>
</comment>
<dbReference type="InterPro" id="IPR015424">
    <property type="entry name" value="PyrdxlP-dep_Trfase"/>
</dbReference>
<dbReference type="SUPFAM" id="SSF53383">
    <property type="entry name" value="PLP-dependent transferases"/>
    <property type="match status" value="1"/>
</dbReference>
<dbReference type="InterPro" id="IPR015421">
    <property type="entry name" value="PyrdxlP-dep_Trfase_major"/>
</dbReference>
<keyword evidence="4 5" id="KW-0663">Pyridoxal phosphate</keyword>
<keyword evidence="3" id="KW-0808">Transferase</keyword>
<evidence type="ECO:0000256" key="6">
    <source>
        <dbReference type="SAM" id="MobiDB-lite"/>
    </source>
</evidence>
<reference evidence="8" key="1">
    <citation type="journal article" date="2019" name="Int. J. Syst. Evol. Microbiol.">
        <title>The Global Catalogue of Microorganisms (GCM) 10K type strain sequencing project: providing services to taxonomists for standard genome sequencing and annotation.</title>
        <authorList>
            <consortium name="The Broad Institute Genomics Platform"/>
            <consortium name="The Broad Institute Genome Sequencing Center for Infectious Disease"/>
            <person name="Wu L."/>
            <person name="Ma J."/>
        </authorList>
    </citation>
    <scope>NUCLEOTIDE SEQUENCE [LARGE SCALE GENOMIC DNA]</scope>
    <source>
        <strain evidence="8">CCUG 43114</strain>
    </source>
</reference>
<dbReference type="Gene3D" id="3.40.640.10">
    <property type="entry name" value="Type I PLP-dependent aspartate aminotransferase-like (Major domain)"/>
    <property type="match status" value="1"/>
</dbReference>
<dbReference type="PANTHER" id="PTHR43797:SF2">
    <property type="entry name" value="HOMOCYSTEINE_CYSTEINE SYNTHASE"/>
    <property type="match status" value="1"/>
</dbReference>
<dbReference type="InterPro" id="IPR015422">
    <property type="entry name" value="PyrdxlP-dep_Trfase_small"/>
</dbReference>
<evidence type="ECO:0000313" key="8">
    <source>
        <dbReference type="Proteomes" id="UP001596122"/>
    </source>
</evidence>
<evidence type="ECO:0000256" key="3">
    <source>
        <dbReference type="ARBA" id="ARBA00022679"/>
    </source>
</evidence>
<accession>A0ABW0GHA1</accession>
<dbReference type="InterPro" id="IPR000277">
    <property type="entry name" value="Cys/Met-Metab_PyrdxlP-dep_enz"/>
</dbReference>
<dbReference type="PANTHER" id="PTHR43797">
    <property type="entry name" value="HOMOCYSTEINE/CYSTEINE SYNTHASE"/>
    <property type="match status" value="1"/>
</dbReference>
<evidence type="ECO:0000313" key="7">
    <source>
        <dbReference type="EMBL" id="MFC5379300.1"/>
    </source>
</evidence>
<evidence type="ECO:0000256" key="4">
    <source>
        <dbReference type="ARBA" id="ARBA00022898"/>
    </source>
</evidence>
<keyword evidence="8" id="KW-1185">Reference proteome</keyword>
<dbReference type="PIRSF" id="PIRSF001434">
    <property type="entry name" value="CGS"/>
    <property type="match status" value="1"/>
</dbReference>
<sequence>MPESPRPRPLPSPRPQPRGFATDQVHAGADPDAASGARIPPIHLTAGFVFDSFDTAAARFAGDDDGYTYSRVGNPSHTALERRLAALEGGDDAILVGSGQAAVTVALLGVLAAGDRLLSSASLYEGSRGLFRDNFSRFGIGTDFVDTPTDVEAWRRAIRPTTRALFVESIPNPSNDLHDLAALADLAHEHGLPLVVDNTLATPYLLRPLEHGADVVVHSASKFLAGHGASLGGVVVVGGDHAWARRADMHPHLHEPSALLRGSSWTDAHGDAAYARFTRDLVAARLGPTISPVHAFLLQQGVETLSLRVAQHSRNALAVAQWLHAQPDVVDVGYPGLPGHPSHALAQQYLPRGAGSVFTVTLAGGTDAARAFVDALALVSHMTHLGDVRTLVLHPASTTHAHRTSAERAAAGVHDGTLRLSVGIEDVADVVADLARGLAAVRDALTAAPAA</sequence>
<dbReference type="InterPro" id="IPR006235">
    <property type="entry name" value="OAc-hSer/O-AcSer_sulfhydrylase"/>
</dbReference>
<dbReference type="Proteomes" id="UP001596122">
    <property type="component" value="Unassembled WGS sequence"/>
</dbReference>
<dbReference type="CDD" id="cd00614">
    <property type="entry name" value="CGS_like"/>
    <property type="match status" value="1"/>
</dbReference>
<feature type="region of interest" description="Disordered" evidence="6">
    <location>
        <begin position="1"/>
        <end position="35"/>
    </location>
</feature>
<dbReference type="Gene3D" id="3.90.1150.10">
    <property type="entry name" value="Aspartate Aminotransferase, domain 1"/>
    <property type="match status" value="1"/>
</dbReference>
<gene>
    <name evidence="7" type="ORF">ACFPJ6_00700</name>
</gene>
<protein>
    <submittedName>
        <fullName evidence="7">O-acetylhomoserine aminocarboxypropyltransferase/cysteine synthase family protein</fullName>
    </submittedName>
</protein>
<proteinExistence type="inferred from homology"/>
<organism evidence="7 8">
    <name type="scientific">Aquipuribacter nitratireducens</name>
    <dbReference type="NCBI Taxonomy" id="650104"/>
    <lineage>
        <taxon>Bacteria</taxon>
        <taxon>Bacillati</taxon>
        <taxon>Actinomycetota</taxon>
        <taxon>Actinomycetes</taxon>
        <taxon>Micrococcales</taxon>
        <taxon>Intrasporangiaceae</taxon>
        <taxon>Aquipuribacter</taxon>
    </lineage>
</organism>
<name>A0ABW0GHA1_9MICO</name>
<evidence type="ECO:0000256" key="1">
    <source>
        <dbReference type="ARBA" id="ARBA00001933"/>
    </source>
</evidence>